<name>A0AAD7RGL0_9TELE</name>
<reference evidence="2" key="1">
    <citation type="journal article" date="2023" name="Science">
        <title>Genome structures resolve the early diversification of teleost fishes.</title>
        <authorList>
            <person name="Parey E."/>
            <person name="Louis A."/>
            <person name="Montfort J."/>
            <person name="Bouchez O."/>
            <person name="Roques C."/>
            <person name="Iampietro C."/>
            <person name="Lluch J."/>
            <person name="Castinel A."/>
            <person name="Donnadieu C."/>
            <person name="Desvignes T."/>
            <person name="Floi Bucao C."/>
            <person name="Jouanno E."/>
            <person name="Wen M."/>
            <person name="Mejri S."/>
            <person name="Dirks R."/>
            <person name="Jansen H."/>
            <person name="Henkel C."/>
            <person name="Chen W.J."/>
            <person name="Zahm M."/>
            <person name="Cabau C."/>
            <person name="Klopp C."/>
            <person name="Thompson A.W."/>
            <person name="Robinson-Rechavi M."/>
            <person name="Braasch I."/>
            <person name="Lecointre G."/>
            <person name="Bobe J."/>
            <person name="Postlethwait J.H."/>
            <person name="Berthelot C."/>
            <person name="Roest Crollius H."/>
            <person name="Guiguen Y."/>
        </authorList>
    </citation>
    <scope>NUCLEOTIDE SEQUENCE</scope>
    <source>
        <strain evidence="2">NC1722</strain>
    </source>
</reference>
<dbReference type="Proteomes" id="UP001221898">
    <property type="component" value="Unassembled WGS sequence"/>
</dbReference>
<organism evidence="2 3">
    <name type="scientific">Aldrovandia affinis</name>
    <dbReference type="NCBI Taxonomy" id="143900"/>
    <lineage>
        <taxon>Eukaryota</taxon>
        <taxon>Metazoa</taxon>
        <taxon>Chordata</taxon>
        <taxon>Craniata</taxon>
        <taxon>Vertebrata</taxon>
        <taxon>Euteleostomi</taxon>
        <taxon>Actinopterygii</taxon>
        <taxon>Neopterygii</taxon>
        <taxon>Teleostei</taxon>
        <taxon>Notacanthiformes</taxon>
        <taxon>Halosauridae</taxon>
        <taxon>Aldrovandia</taxon>
    </lineage>
</organism>
<feature type="region of interest" description="Disordered" evidence="1">
    <location>
        <begin position="1"/>
        <end position="30"/>
    </location>
</feature>
<dbReference type="EMBL" id="JAINUG010000284">
    <property type="protein sequence ID" value="KAJ8383829.1"/>
    <property type="molecule type" value="Genomic_DNA"/>
</dbReference>
<keyword evidence="3" id="KW-1185">Reference proteome</keyword>
<comment type="caution">
    <text evidence="2">The sequence shown here is derived from an EMBL/GenBank/DDBJ whole genome shotgun (WGS) entry which is preliminary data.</text>
</comment>
<evidence type="ECO:0000256" key="1">
    <source>
        <dbReference type="SAM" id="MobiDB-lite"/>
    </source>
</evidence>
<proteinExistence type="predicted"/>
<gene>
    <name evidence="2" type="ORF">AAFF_G00213990</name>
</gene>
<feature type="region of interest" description="Disordered" evidence="1">
    <location>
        <begin position="67"/>
        <end position="88"/>
    </location>
</feature>
<accession>A0AAD7RGL0</accession>
<protein>
    <submittedName>
        <fullName evidence="2">Uncharacterized protein</fullName>
    </submittedName>
</protein>
<evidence type="ECO:0000313" key="3">
    <source>
        <dbReference type="Proteomes" id="UP001221898"/>
    </source>
</evidence>
<sequence length="88" mass="9048">MDQQPGRVAAGSQNVGRSRERGTSGMEVEEASSVFHGACVLTIVPPPPRPGSANEAPARVRPSYVFSAEGTGQGAAEGNAEVKPNLSE</sequence>
<dbReference type="AlphaFoldDB" id="A0AAD7RGL0"/>
<evidence type="ECO:0000313" key="2">
    <source>
        <dbReference type="EMBL" id="KAJ8383829.1"/>
    </source>
</evidence>